<organism evidence="1 2">
    <name type="scientific">Crateriforma conspicua</name>
    <dbReference type="NCBI Taxonomy" id="2527996"/>
    <lineage>
        <taxon>Bacteria</taxon>
        <taxon>Pseudomonadati</taxon>
        <taxon>Planctomycetota</taxon>
        <taxon>Planctomycetia</taxon>
        <taxon>Planctomycetales</taxon>
        <taxon>Planctomycetaceae</taxon>
        <taxon>Crateriforma</taxon>
    </lineage>
</organism>
<comment type="caution">
    <text evidence="1">The sequence shown here is derived from an EMBL/GenBank/DDBJ whole genome shotgun (WGS) entry which is preliminary data.</text>
</comment>
<protein>
    <submittedName>
        <fullName evidence="1">Uncharacterized protein</fullName>
    </submittedName>
</protein>
<proteinExistence type="predicted"/>
<reference evidence="1 2" key="1">
    <citation type="submission" date="2019-02" db="EMBL/GenBank/DDBJ databases">
        <title>Deep-cultivation of Planctomycetes and their phenomic and genomic characterization uncovers novel biology.</title>
        <authorList>
            <person name="Wiegand S."/>
            <person name="Jogler M."/>
            <person name="Boedeker C."/>
            <person name="Pinto D."/>
            <person name="Vollmers J."/>
            <person name="Rivas-Marin E."/>
            <person name="Kohn T."/>
            <person name="Peeters S.H."/>
            <person name="Heuer A."/>
            <person name="Rast P."/>
            <person name="Oberbeckmann S."/>
            <person name="Bunk B."/>
            <person name="Jeske O."/>
            <person name="Meyerdierks A."/>
            <person name="Storesund J.E."/>
            <person name="Kallscheuer N."/>
            <person name="Luecker S."/>
            <person name="Lage O.M."/>
            <person name="Pohl T."/>
            <person name="Merkel B.J."/>
            <person name="Hornburger P."/>
            <person name="Mueller R.-W."/>
            <person name="Bruemmer F."/>
            <person name="Labrenz M."/>
            <person name="Spormann A.M."/>
            <person name="Op Den Camp H."/>
            <person name="Overmann J."/>
            <person name="Amann R."/>
            <person name="Jetten M.S.M."/>
            <person name="Mascher T."/>
            <person name="Medema M.H."/>
            <person name="Devos D.P."/>
            <person name="Kaster A.-K."/>
            <person name="Ovreas L."/>
            <person name="Rohde M."/>
            <person name="Galperin M.Y."/>
            <person name="Jogler C."/>
        </authorList>
    </citation>
    <scope>NUCLEOTIDE SEQUENCE [LARGE SCALE GENOMIC DNA]</scope>
    <source>
        <strain evidence="1 2">V7</strain>
    </source>
</reference>
<dbReference type="EMBL" id="SJPZ01000002">
    <property type="protein sequence ID" value="TWU63252.1"/>
    <property type="molecule type" value="Genomic_DNA"/>
</dbReference>
<name>A0A5C6FPS6_9PLAN</name>
<gene>
    <name evidence="1" type="ORF">V7x_49920</name>
</gene>
<evidence type="ECO:0000313" key="2">
    <source>
        <dbReference type="Proteomes" id="UP000316476"/>
    </source>
</evidence>
<accession>A0A5C6FPS6</accession>
<dbReference type="Proteomes" id="UP000316476">
    <property type="component" value="Unassembled WGS sequence"/>
</dbReference>
<sequence length="68" mass="7333">MKFLSRPGADVFGSQVRCVRKFLSVVAERNCFTVPHRGRVGIEERDSGEGFLAGAPSPRLGLTVQEGG</sequence>
<evidence type="ECO:0000313" key="1">
    <source>
        <dbReference type="EMBL" id="TWU63252.1"/>
    </source>
</evidence>
<dbReference type="AlphaFoldDB" id="A0A5C6FPS6"/>